<gene>
    <name evidence="1" type="ORF">DFR37_101465</name>
</gene>
<dbReference type="InterPro" id="IPR011990">
    <property type="entry name" value="TPR-like_helical_dom_sf"/>
</dbReference>
<dbReference type="Pfam" id="PF06041">
    <property type="entry name" value="DUF924"/>
    <property type="match status" value="1"/>
</dbReference>
<dbReference type="AlphaFoldDB" id="A0A366HN00"/>
<name>A0A366HN00_9BURK</name>
<dbReference type="OrthoDB" id="7593450at2"/>
<accession>A0A366HN00</accession>
<dbReference type="InterPro" id="IPR010323">
    <property type="entry name" value="DUF924"/>
</dbReference>
<sequence length="190" mass="21946">MSKETAPVEAARHPEAEAVVQFWREAGPKMWFAKDRAFDAEFNQRFADLHFAAARREKDAWRDSPHASLALVLLLDQFPRNCFRGSAHMFATDSLARYYAREIIDSGQIEHIDEALRSFVYVPFMHSEALEDQEYSVSLYTRFARDNLKWAVEHRDIIQRFGRFPHRNAAMGRITTAEEQAFLDDGGFAG</sequence>
<reference evidence="1 2" key="1">
    <citation type="submission" date="2018-06" db="EMBL/GenBank/DDBJ databases">
        <title>Genomic Encyclopedia of Type Strains, Phase IV (KMG-IV): sequencing the most valuable type-strain genomes for metagenomic binning, comparative biology and taxonomic classification.</title>
        <authorList>
            <person name="Goeker M."/>
        </authorList>
    </citation>
    <scope>NUCLEOTIDE SEQUENCE [LARGE SCALE GENOMIC DNA]</scope>
    <source>
        <strain evidence="1 2">DSM 25520</strain>
    </source>
</reference>
<dbReference type="RefSeq" id="WP_113931617.1">
    <property type="nucleotide sequence ID" value="NZ_JACCEU010000001.1"/>
</dbReference>
<dbReference type="EMBL" id="QNRQ01000001">
    <property type="protein sequence ID" value="RBP43335.1"/>
    <property type="molecule type" value="Genomic_DNA"/>
</dbReference>
<dbReference type="Gene3D" id="1.25.40.10">
    <property type="entry name" value="Tetratricopeptide repeat domain"/>
    <property type="match status" value="1"/>
</dbReference>
<evidence type="ECO:0000313" key="1">
    <source>
        <dbReference type="EMBL" id="RBP43335.1"/>
    </source>
</evidence>
<evidence type="ECO:0000313" key="2">
    <source>
        <dbReference type="Proteomes" id="UP000253628"/>
    </source>
</evidence>
<proteinExistence type="predicted"/>
<keyword evidence="2" id="KW-1185">Reference proteome</keyword>
<dbReference type="Gene3D" id="1.20.58.320">
    <property type="entry name" value="TPR-like"/>
    <property type="match status" value="1"/>
</dbReference>
<dbReference type="Proteomes" id="UP000253628">
    <property type="component" value="Unassembled WGS sequence"/>
</dbReference>
<protein>
    <submittedName>
        <fullName evidence="1">Uncharacterized protein (DUF924 family)</fullName>
    </submittedName>
</protein>
<organism evidence="1 2">
    <name type="scientific">Eoetvoesiella caeni</name>
    <dbReference type="NCBI Taxonomy" id="645616"/>
    <lineage>
        <taxon>Bacteria</taxon>
        <taxon>Pseudomonadati</taxon>
        <taxon>Pseudomonadota</taxon>
        <taxon>Betaproteobacteria</taxon>
        <taxon>Burkholderiales</taxon>
        <taxon>Alcaligenaceae</taxon>
        <taxon>Eoetvoesiella</taxon>
    </lineage>
</organism>
<comment type="caution">
    <text evidence="1">The sequence shown here is derived from an EMBL/GenBank/DDBJ whole genome shotgun (WGS) entry which is preliminary data.</text>
</comment>
<dbReference type="SUPFAM" id="SSF48452">
    <property type="entry name" value="TPR-like"/>
    <property type="match status" value="1"/>
</dbReference>